<dbReference type="GO" id="GO:0005516">
    <property type="term" value="F:calmodulin binding"/>
    <property type="evidence" value="ECO:0007669"/>
    <property type="project" value="UniProtKB-KW"/>
</dbReference>
<evidence type="ECO:0000256" key="3">
    <source>
        <dbReference type="ARBA" id="ARBA00024378"/>
    </source>
</evidence>
<dbReference type="Proteomes" id="UP000682877">
    <property type="component" value="Chromosome 5"/>
</dbReference>
<gene>
    <name evidence="7" type="ORF">AARE701A_LOCUS12940</name>
</gene>
<dbReference type="EMBL" id="LR999455">
    <property type="protein sequence ID" value="CAE6075601.1"/>
    <property type="molecule type" value="Genomic_DNA"/>
</dbReference>
<keyword evidence="1" id="KW-0112">Calmodulin-binding</keyword>
<feature type="region of interest" description="Disordered" evidence="5">
    <location>
        <begin position="205"/>
        <end position="235"/>
    </location>
</feature>
<evidence type="ECO:0000313" key="8">
    <source>
        <dbReference type="Proteomes" id="UP000682877"/>
    </source>
</evidence>
<evidence type="ECO:0000259" key="6">
    <source>
        <dbReference type="Pfam" id="PF13178"/>
    </source>
</evidence>
<dbReference type="Gene3D" id="1.20.5.190">
    <property type="match status" value="1"/>
</dbReference>
<dbReference type="InterPro" id="IPR027417">
    <property type="entry name" value="P-loop_NTPase"/>
</dbReference>
<proteinExistence type="inferred from homology"/>
<organism evidence="7 8">
    <name type="scientific">Arabidopsis arenosa</name>
    <name type="common">Sand rock-cress</name>
    <name type="synonym">Cardaminopsis arenosa</name>
    <dbReference type="NCBI Taxonomy" id="38785"/>
    <lineage>
        <taxon>Eukaryota</taxon>
        <taxon>Viridiplantae</taxon>
        <taxon>Streptophyta</taxon>
        <taxon>Embryophyta</taxon>
        <taxon>Tracheophyta</taxon>
        <taxon>Spermatophyta</taxon>
        <taxon>Magnoliopsida</taxon>
        <taxon>eudicotyledons</taxon>
        <taxon>Gunneridae</taxon>
        <taxon>Pentapetalae</taxon>
        <taxon>rosids</taxon>
        <taxon>malvids</taxon>
        <taxon>Brassicales</taxon>
        <taxon>Brassicaceae</taxon>
        <taxon>Camelineae</taxon>
        <taxon>Arabidopsis</taxon>
    </lineage>
</organism>
<dbReference type="PANTHER" id="PTHR32295">
    <property type="entry name" value="IQ-DOMAIN 5-RELATED"/>
    <property type="match status" value="1"/>
</dbReference>
<evidence type="ECO:0000313" key="7">
    <source>
        <dbReference type="EMBL" id="CAE6075601.1"/>
    </source>
</evidence>
<dbReference type="SMART" id="SM00015">
    <property type="entry name" value="IQ"/>
    <property type="match status" value="2"/>
</dbReference>
<feature type="domain" description="DUF4005" evidence="6">
    <location>
        <begin position="259"/>
        <end position="337"/>
    </location>
</feature>
<protein>
    <recommendedName>
        <fullName evidence="6">DUF4005 domain-containing protein</fullName>
    </recommendedName>
</protein>
<feature type="region of interest" description="Disordered" evidence="5">
    <location>
        <begin position="21"/>
        <end position="44"/>
    </location>
</feature>
<reference evidence="7" key="1">
    <citation type="submission" date="2021-01" db="EMBL/GenBank/DDBJ databases">
        <authorList>
            <person name="Bezrukov I."/>
        </authorList>
    </citation>
    <scope>NUCLEOTIDE SEQUENCE</scope>
</reference>
<evidence type="ECO:0000256" key="2">
    <source>
        <dbReference type="ARBA" id="ARBA00024341"/>
    </source>
</evidence>
<comment type="similarity">
    <text evidence="2">Belongs to the IQD family.</text>
</comment>
<dbReference type="SUPFAM" id="SSF52540">
    <property type="entry name" value="P-loop containing nucleoside triphosphate hydrolases"/>
    <property type="match status" value="1"/>
</dbReference>
<dbReference type="InterPro" id="IPR000048">
    <property type="entry name" value="IQ_motif_EF-hand-BS"/>
</dbReference>
<feature type="compositionally biased region" description="Basic and acidic residues" evidence="5">
    <location>
        <begin position="205"/>
        <end position="218"/>
    </location>
</feature>
<dbReference type="AlphaFoldDB" id="A0A8S2AAK8"/>
<dbReference type="PROSITE" id="PS50096">
    <property type="entry name" value="IQ"/>
    <property type="match status" value="2"/>
</dbReference>
<comment type="subunit">
    <text evidence="3">Binds to multiple calmodulin (CaM) in the presence of Ca(2+) and CaM-like proteins.</text>
</comment>
<accession>A0A8S2AAK8</accession>
<dbReference type="InterPro" id="IPR025064">
    <property type="entry name" value="DUF4005"/>
</dbReference>
<keyword evidence="8" id="KW-1185">Reference proteome</keyword>
<dbReference type="Pfam" id="PF13178">
    <property type="entry name" value="DUF4005"/>
    <property type="match status" value="1"/>
</dbReference>
<evidence type="ECO:0000256" key="1">
    <source>
        <dbReference type="ARBA" id="ARBA00022860"/>
    </source>
</evidence>
<evidence type="ECO:0000256" key="4">
    <source>
        <dbReference type="ARBA" id="ARBA00045534"/>
    </source>
</evidence>
<evidence type="ECO:0000256" key="5">
    <source>
        <dbReference type="SAM" id="MobiDB-lite"/>
    </source>
</evidence>
<name>A0A8S2AAK8_ARAAE</name>
<dbReference type="Pfam" id="PF00612">
    <property type="entry name" value="IQ"/>
    <property type="match status" value="2"/>
</dbReference>
<comment type="function">
    <text evidence="4">May be involved in cooperative interactions with calmodulins or calmodulin-like proteins. Recruits calmodulin proteins to microtubules, thus being a potential scaffold in cellular signaling and trafficking. May associate with nucleic acids and regulate gene expression at the transcriptional or post-transcriptional level.</text>
</comment>
<dbReference type="PANTHER" id="PTHR32295:SF122">
    <property type="entry name" value="PROTEIN IQ-DOMAIN 15"/>
    <property type="match status" value="1"/>
</dbReference>
<sequence>MGKTGGSSWFTTVKNVFRSPEKKIPRRINRRQDNDLVEEEKDEQHQRLKRRKRRWLFKKASSDSSAIDVGIHIRNSGNINSTDVDAIAAEETEKTASPAAKETVFFGRISVYLKRHLAAILIQTAFRGCLARTAFRALQGVVKLQALVRGHIVRRRASITLLRVQALVQIQARALEHRKTLTTNLGDETALSHAFSKQMWKTTAREAHSESELEDKRQSRLNRYGYQETGRRMSTDQAVVEPVKIVEIDTYKTYAHHQQLNDQTPRGHSCVTRQVHSIPNYMSTTASTMARFRRPHSVPKQRSNRTGLDNNEPRLTLVRKRLSFHNDNPQSHDYIAGDGYFWYDIDKRTNAHEDFQY</sequence>